<feature type="transmembrane region" description="Helical" evidence="1">
    <location>
        <begin position="39"/>
        <end position="62"/>
    </location>
</feature>
<keyword evidence="3" id="KW-0378">Hydrolase</keyword>
<comment type="caution">
    <text evidence="3">The sequence shown here is derived from an EMBL/GenBank/DDBJ whole genome shotgun (WGS) entry which is preliminary data.</text>
</comment>
<evidence type="ECO:0000313" key="3">
    <source>
        <dbReference type="EMBL" id="TFV94836.1"/>
    </source>
</evidence>
<sequence>MVARLVAPVVAFVAALVALVLVWPALFGLQDQLVIAQLIAFRALMAIGAIGAVVVLALLALVPVLRRTAVLLGVVLLAFAIANAGILGARGFAQQPASAAQASSADTVTVLSWNTLGGSPGADQVAKLALDHGADIVSLPETTDAFATEVAELMRAGGSPMWALGLSFSEIYEARSTAVLISPDLGEYTVESAGGTGPPGNTNVSPTVVATPDSGEGPTIVAVHAVSPLRGEMTNWRSDLDWLAAQCASGSDVIMAGDFNATLDHMIGRGTDGGELGACQDAAAANSAAALGTWPSEIPMPLGAPIDHIMATSGWTATSFEVITSLDALGSDHRPVVSTLTRS</sequence>
<accession>A0A4Y9QUI4</accession>
<dbReference type="Gene3D" id="3.60.10.10">
    <property type="entry name" value="Endonuclease/exonuclease/phosphatase"/>
    <property type="match status" value="1"/>
</dbReference>
<evidence type="ECO:0000256" key="1">
    <source>
        <dbReference type="SAM" id="Phobius"/>
    </source>
</evidence>
<protein>
    <submittedName>
        <fullName evidence="3">Endonuclease/exonuclease/phosphatase family protein</fullName>
    </submittedName>
</protein>
<dbReference type="SUPFAM" id="SSF56219">
    <property type="entry name" value="DNase I-like"/>
    <property type="match status" value="1"/>
</dbReference>
<organism evidence="3 4">
    <name type="scientific">Orlajensenia leifsoniae</name>
    <dbReference type="NCBI Taxonomy" id="2561933"/>
    <lineage>
        <taxon>Bacteria</taxon>
        <taxon>Bacillati</taxon>
        <taxon>Actinomycetota</taxon>
        <taxon>Actinomycetes</taxon>
        <taxon>Micrococcales</taxon>
        <taxon>Microbacteriaceae</taxon>
        <taxon>Orlajensenia</taxon>
    </lineage>
</organism>
<name>A0A4Y9QUI4_9MICO</name>
<dbReference type="Pfam" id="PF03372">
    <property type="entry name" value="Exo_endo_phos"/>
    <property type="match status" value="1"/>
</dbReference>
<dbReference type="EMBL" id="SPQZ01000009">
    <property type="protein sequence ID" value="TFV94836.1"/>
    <property type="molecule type" value="Genomic_DNA"/>
</dbReference>
<dbReference type="RefSeq" id="WP_135121647.1">
    <property type="nucleotide sequence ID" value="NZ_SPQZ01000009.1"/>
</dbReference>
<keyword evidence="1" id="KW-0472">Membrane</keyword>
<evidence type="ECO:0000313" key="4">
    <source>
        <dbReference type="Proteomes" id="UP000298127"/>
    </source>
</evidence>
<dbReference type="InterPro" id="IPR036691">
    <property type="entry name" value="Endo/exonu/phosph_ase_sf"/>
</dbReference>
<proteinExistence type="predicted"/>
<feature type="transmembrane region" description="Helical" evidence="1">
    <location>
        <begin position="68"/>
        <end position="89"/>
    </location>
</feature>
<feature type="domain" description="Endonuclease/exonuclease/phosphatase" evidence="2">
    <location>
        <begin position="111"/>
        <end position="333"/>
    </location>
</feature>
<gene>
    <name evidence="3" type="ORF">E4M00_16870</name>
</gene>
<reference evidence="3 4" key="1">
    <citation type="journal article" date="2018" name="J. Microbiol.">
        <title>Leifsonia flava sp. nov., a novel actinobacterium isolated from the rhizosphere of Aquilegia viridiflora.</title>
        <authorList>
            <person name="Cai Y."/>
            <person name="Tao W.Z."/>
            <person name="Ma Y.J."/>
            <person name="Cheng J."/>
            <person name="Zhang M.Y."/>
            <person name="Zhang Y.X."/>
        </authorList>
    </citation>
    <scope>NUCLEOTIDE SEQUENCE [LARGE SCALE GENOMIC DNA]</scope>
    <source>
        <strain evidence="3 4">SYP-B2174</strain>
    </source>
</reference>
<dbReference type="AlphaFoldDB" id="A0A4Y9QUI4"/>
<keyword evidence="3" id="KW-0269">Exonuclease</keyword>
<keyword evidence="3" id="KW-0255">Endonuclease</keyword>
<feature type="transmembrane region" description="Helical" evidence="1">
    <location>
        <begin position="6"/>
        <end position="27"/>
    </location>
</feature>
<evidence type="ECO:0000259" key="2">
    <source>
        <dbReference type="Pfam" id="PF03372"/>
    </source>
</evidence>
<dbReference type="InterPro" id="IPR005135">
    <property type="entry name" value="Endo/exonuclease/phosphatase"/>
</dbReference>
<dbReference type="Proteomes" id="UP000298127">
    <property type="component" value="Unassembled WGS sequence"/>
</dbReference>
<dbReference type="GO" id="GO:0004527">
    <property type="term" value="F:exonuclease activity"/>
    <property type="evidence" value="ECO:0007669"/>
    <property type="project" value="UniProtKB-KW"/>
</dbReference>
<keyword evidence="3" id="KW-0540">Nuclease</keyword>
<dbReference type="GO" id="GO:0004519">
    <property type="term" value="F:endonuclease activity"/>
    <property type="evidence" value="ECO:0007669"/>
    <property type="project" value="UniProtKB-KW"/>
</dbReference>
<keyword evidence="1" id="KW-0812">Transmembrane</keyword>
<keyword evidence="4" id="KW-1185">Reference proteome</keyword>
<keyword evidence="1" id="KW-1133">Transmembrane helix</keyword>